<sequence length="149" mass="16534">MLLPNKYILHRWTKNVKIGAVNDGTACLSLDEGSSQSLMARHEMLTHKASLLVDDASLTNDRSNFLLSKFDKLCIKLKDIDDSGTVGMSKNRSSSREETQVLCDPNAVRTKGCGKRLKSSKEKALTKSTRQCRACGVNGHHKRTCLKLQ</sequence>
<proteinExistence type="predicted"/>
<dbReference type="Proteomes" id="UP001604336">
    <property type="component" value="Unassembled WGS sequence"/>
</dbReference>
<accession>A0ABD1RD86</accession>
<keyword evidence="2" id="KW-1185">Reference proteome</keyword>
<reference evidence="2" key="1">
    <citation type="submission" date="2024-07" db="EMBL/GenBank/DDBJ databases">
        <title>Two chromosome-level genome assemblies of Korean endemic species Abeliophyllum distichum and Forsythia ovata (Oleaceae).</title>
        <authorList>
            <person name="Jang H."/>
        </authorList>
    </citation>
    <scope>NUCLEOTIDE SEQUENCE [LARGE SCALE GENOMIC DNA]</scope>
</reference>
<comment type="caution">
    <text evidence="1">The sequence shown here is derived from an EMBL/GenBank/DDBJ whole genome shotgun (WGS) entry which is preliminary data.</text>
</comment>
<protein>
    <submittedName>
        <fullName evidence="1">Protein FAR1-RELATED SEQUENCE</fullName>
    </submittedName>
</protein>
<evidence type="ECO:0000313" key="2">
    <source>
        <dbReference type="Proteomes" id="UP001604336"/>
    </source>
</evidence>
<dbReference type="EMBL" id="JBFOLK010000009">
    <property type="protein sequence ID" value="KAL2486396.1"/>
    <property type="molecule type" value="Genomic_DNA"/>
</dbReference>
<evidence type="ECO:0000313" key="1">
    <source>
        <dbReference type="EMBL" id="KAL2486396.1"/>
    </source>
</evidence>
<gene>
    <name evidence="1" type="ORF">Adt_31152</name>
</gene>
<organism evidence="1 2">
    <name type="scientific">Abeliophyllum distichum</name>
    <dbReference type="NCBI Taxonomy" id="126358"/>
    <lineage>
        <taxon>Eukaryota</taxon>
        <taxon>Viridiplantae</taxon>
        <taxon>Streptophyta</taxon>
        <taxon>Embryophyta</taxon>
        <taxon>Tracheophyta</taxon>
        <taxon>Spermatophyta</taxon>
        <taxon>Magnoliopsida</taxon>
        <taxon>eudicotyledons</taxon>
        <taxon>Gunneridae</taxon>
        <taxon>Pentapetalae</taxon>
        <taxon>asterids</taxon>
        <taxon>lamiids</taxon>
        <taxon>Lamiales</taxon>
        <taxon>Oleaceae</taxon>
        <taxon>Forsythieae</taxon>
        <taxon>Abeliophyllum</taxon>
    </lineage>
</organism>
<dbReference type="AlphaFoldDB" id="A0ABD1RD86"/>
<name>A0ABD1RD86_9LAMI</name>